<proteinExistence type="predicted"/>
<dbReference type="InterPro" id="IPR006311">
    <property type="entry name" value="TAT_signal"/>
</dbReference>
<dbReference type="EMBL" id="CP120863">
    <property type="protein sequence ID" value="WFE91471.1"/>
    <property type="molecule type" value="Genomic_DNA"/>
</dbReference>
<reference evidence="1 2" key="1">
    <citation type="submission" date="2023-03" db="EMBL/GenBank/DDBJ databases">
        <title>Roseibium porphyridii sp. nov. and Roseibium rhodosorbium sp. nov. isolated from marine algae, Porphyridium cruentum and Rhodosorus marinus, respectively.</title>
        <authorList>
            <person name="Lee M.W."/>
            <person name="Choi B.J."/>
            <person name="Lee J.K."/>
            <person name="Choi D.G."/>
            <person name="Baek J.H."/>
            <person name="Bayburt H."/>
            <person name="Kim J.M."/>
            <person name="Han D.M."/>
            <person name="Kim K.H."/>
            <person name="Jeon C.O."/>
        </authorList>
    </citation>
    <scope>NUCLEOTIDE SEQUENCE [LARGE SCALE GENOMIC DNA]</scope>
    <source>
        <strain evidence="1 2">KMA01</strain>
    </source>
</reference>
<name>A0ABY8F808_9HYPH</name>
<keyword evidence="2" id="KW-1185">Reference proteome</keyword>
<gene>
    <name evidence="1" type="ORF">K1718_08960</name>
</gene>
<evidence type="ECO:0000313" key="2">
    <source>
        <dbReference type="Proteomes" id="UP001209803"/>
    </source>
</evidence>
<protein>
    <submittedName>
        <fullName evidence="1">Uncharacterized protein</fullName>
    </submittedName>
</protein>
<organism evidence="1 2">
    <name type="scientific">Roseibium porphyridii</name>
    <dbReference type="NCBI Taxonomy" id="2866279"/>
    <lineage>
        <taxon>Bacteria</taxon>
        <taxon>Pseudomonadati</taxon>
        <taxon>Pseudomonadota</taxon>
        <taxon>Alphaproteobacteria</taxon>
        <taxon>Hyphomicrobiales</taxon>
        <taxon>Stappiaceae</taxon>
        <taxon>Roseibium</taxon>
    </lineage>
</organism>
<dbReference type="RefSeq" id="WP_265683925.1">
    <property type="nucleotide sequence ID" value="NZ_CP120863.1"/>
</dbReference>
<accession>A0ABY8F808</accession>
<dbReference type="Proteomes" id="UP001209803">
    <property type="component" value="Chromosome"/>
</dbReference>
<sequence length="296" mass="31429">MSEMTKSETKQISRRTVLELSLAGAAGLTAGTGFAFGATEAAVSLETEFRSHFGQLGYKTTEPLGLLTGDSFNGGLRYDETLEVPVSGNSLFVQPASRLEDIARRNETGVLALFTICGIRQSAPLEQGSLFAALLSFLVENAKLDPARMVFVSTDVFAPFAETNDLVRAGRTFLRPMDEARAEGDGSGYFAPKGHPASPGYPTVSIHYPLSAGMEDGLAYPPVGHLEIAEIGITPSGQSKSAAEVGGIGLERMAFAATGVMPSFEDSRQDLLDRLKAEAERAGKPLPAGYEIFAEQ</sequence>
<evidence type="ECO:0000313" key="1">
    <source>
        <dbReference type="EMBL" id="WFE91471.1"/>
    </source>
</evidence>
<dbReference type="PROSITE" id="PS51318">
    <property type="entry name" value="TAT"/>
    <property type="match status" value="1"/>
</dbReference>